<organism evidence="2 3">
    <name type="scientific">Christiangramia echinicola</name>
    <dbReference type="NCBI Taxonomy" id="279359"/>
    <lineage>
        <taxon>Bacteria</taxon>
        <taxon>Pseudomonadati</taxon>
        <taxon>Bacteroidota</taxon>
        <taxon>Flavobacteriia</taxon>
        <taxon>Flavobacteriales</taxon>
        <taxon>Flavobacteriaceae</taxon>
        <taxon>Christiangramia</taxon>
    </lineage>
</organism>
<evidence type="ECO:0000259" key="1">
    <source>
        <dbReference type="PROSITE" id="PS51819"/>
    </source>
</evidence>
<dbReference type="PROSITE" id="PS51819">
    <property type="entry name" value="VOC"/>
    <property type="match status" value="1"/>
</dbReference>
<dbReference type="Gene3D" id="3.10.180.10">
    <property type="entry name" value="2,3-Dihydroxybiphenyl 1,2-Dioxygenase, domain 1"/>
    <property type="match status" value="1"/>
</dbReference>
<accession>A0A1H1NI01</accession>
<dbReference type="RefSeq" id="WP_026932684.1">
    <property type="nucleotide sequence ID" value="NZ_LT629745.1"/>
</dbReference>
<dbReference type="InterPro" id="IPR037523">
    <property type="entry name" value="VOC_core"/>
</dbReference>
<reference evidence="2 3" key="1">
    <citation type="submission" date="2016-10" db="EMBL/GenBank/DDBJ databases">
        <authorList>
            <person name="Varghese N."/>
            <person name="Submissions S."/>
        </authorList>
    </citation>
    <scope>NUCLEOTIDE SEQUENCE [LARGE SCALE GENOMIC DNA]</scope>
    <source>
        <strain evidence="2 3">Mar_2010_102</strain>
    </source>
</reference>
<keyword evidence="3" id="KW-1185">Reference proteome</keyword>
<evidence type="ECO:0000313" key="3">
    <source>
        <dbReference type="Proteomes" id="UP000198858"/>
    </source>
</evidence>
<name>A0A1H1NI01_9FLAO</name>
<protein>
    <recommendedName>
        <fullName evidence="1">VOC domain-containing protein</fullName>
    </recommendedName>
</protein>
<dbReference type="PANTHER" id="PTHR33993">
    <property type="entry name" value="GLYOXALASE-RELATED"/>
    <property type="match status" value="1"/>
</dbReference>
<gene>
    <name evidence="2" type="ORF">SAMN04488552_1731</name>
</gene>
<dbReference type="InterPro" id="IPR052164">
    <property type="entry name" value="Anthracycline_SecMetBiosynth"/>
</dbReference>
<proteinExistence type="predicted"/>
<dbReference type="STRING" id="1250231.SAMN04488552_1731"/>
<dbReference type="InterPro" id="IPR004360">
    <property type="entry name" value="Glyas_Fos-R_dOase_dom"/>
</dbReference>
<dbReference type="CDD" id="cd07247">
    <property type="entry name" value="SgaA_N_like"/>
    <property type="match status" value="1"/>
</dbReference>
<sequence>MKTENPVVWFEIYVNDLDRAKSFYEQVFKTKLTPLGNPTEDTLQMLSFPGDMDSKGKTSGALVHVEGVEAGGNSTIVYFGSEDCSVEESRVKDAGGDLVREKMSIGEFGFISLVKDTEGNMIGIHSMQ</sequence>
<dbReference type="EMBL" id="LT629745">
    <property type="protein sequence ID" value="SDR98608.1"/>
    <property type="molecule type" value="Genomic_DNA"/>
</dbReference>
<feature type="domain" description="VOC" evidence="1">
    <location>
        <begin position="6"/>
        <end position="127"/>
    </location>
</feature>
<dbReference type="Proteomes" id="UP000198858">
    <property type="component" value="Chromosome I"/>
</dbReference>
<dbReference type="SUPFAM" id="SSF54593">
    <property type="entry name" value="Glyoxalase/Bleomycin resistance protein/Dihydroxybiphenyl dioxygenase"/>
    <property type="match status" value="1"/>
</dbReference>
<dbReference type="PANTHER" id="PTHR33993:SF2">
    <property type="entry name" value="VOC DOMAIN-CONTAINING PROTEIN"/>
    <property type="match status" value="1"/>
</dbReference>
<dbReference type="InterPro" id="IPR029068">
    <property type="entry name" value="Glyas_Bleomycin-R_OHBP_Dase"/>
</dbReference>
<dbReference type="AlphaFoldDB" id="A0A1H1NI01"/>
<dbReference type="Pfam" id="PF00903">
    <property type="entry name" value="Glyoxalase"/>
    <property type="match status" value="1"/>
</dbReference>
<evidence type="ECO:0000313" key="2">
    <source>
        <dbReference type="EMBL" id="SDR98608.1"/>
    </source>
</evidence>